<dbReference type="InterPro" id="IPR002018">
    <property type="entry name" value="CarbesteraseB"/>
</dbReference>
<organism evidence="5 6">
    <name type="scientific">Fibrella aquatilis</name>
    <dbReference type="NCBI Taxonomy" id="2817059"/>
    <lineage>
        <taxon>Bacteria</taxon>
        <taxon>Pseudomonadati</taxon>
        <taxon>Bacteroidota</taxon>
        <taxon>Cytophagia</taxon>
        <taxon>Cytophagales</taxon>
        <taxon>Spirosomataceae</taxon>
        <taxon>Fibrella</taxon>
    </lineage>
</organism>
<keyword evidence="6" id="KW-1185">Reference proteome</keyword>
<dbReference type="AlphaFoldDB" id="A0A939G542"/>
<dbReference type="RefSeq" id="WP_207335190.1">
    <property type="nucleotide sequence ID" value="NZ_JAFMYU010000006.1"/>
</dbReference>
<evidence type="ECO:0000256" key="1">
    <source>
        <dbReference type="ARBA" id="ARBA00005964"/>
    </source>
</evidence>
<dbReference type="InterPro" id="IPR019826">
    <property type="entry name" value="Carboxylesterase_B_AS"/>
</dbReference>
<comment type="caution">
    <text evidence="5">The sequence shown here is derived from an EMBL/GenBank/DDBJ whole genome shotgun (WGS) entry which is preliminary data.</text>
</comment>
<dbReference type="InterPro" id="IPR029058">
    <property type="entry name" value="AB_hydrolase_fold"/>
</dbReference>
<accession>A0A939G542</accession>
<keyword evidence="3" id="KW-0732">Signal</keyword>
<feature type="domain" description="Carboxylesterase type B" evidence="4">
    <location>
        <begin position="29"/>
        <end position="531"/>
    </location>
</feature>
<evidence type="ECO:0000256" key="3">
    <source>
        <dbReference type="RuleBase" id="RU361235"/>
    </source>
</evidence>
<dbReference type="PROSITE" id="PS00941">
    <property type="entry name" value="CARBOXYLESTERASE_B_2"/>
    <property type="match status" value="1"/>
</dbReference>
<evidence type="ECO:0000259" key="4">
    <source>
        <dbReference type="Pfam" id="PF00135"/>
    </source>
</evidence>
<dbReference type="Proteomes" id="UP000664795">
    <property type="component" value="Unassembled WGS sequence"/>
</dbReference>
<keyword evidence="2 3" id="KW-0378">Hydrolase</keyword>
<dbReference type="Pfam" id="PF00135">
    <property type="entry name" value="COesterase"/>
    <property type="match status" value="1"/>
</dbReference>
<feature type="chain" id="PRO_5038167515" description="Carboxylic ester hydrolase" evidence="3">
    <location>
        <begin position="21"/>
        <end position="544"/>
    </location>
</feature>
<evidence type="ECO:0000256" key="2">
    <source>
        <dbReference type="ARBA" id="ARBA00022801"/>
    </source>
</evidence>
<evidence type="ECO:0000313" key="6">
    <source>
        <dbReference type="Proteomes" id="UP000664795"/>
    </source>
</evidence>
<sequence length="544" mass="58225">MKTTLSVLLACVGLTTLAQAQSIKTDVAPRVQIANGILEGVAETGGLRSFKGIPFAAPPVGNLRWREPQPAKNWSGVRRAQTFGPRAMQRAIFGDMNFRSDGVKEDCLYLNVWTPAKSPAEKLPVLVYFYGGGYMAGDGSEPRYDGEAMARQGIVTLTVNYRLGVFGFMAHPELTNESPNHASGNYGLLDQQAALAWVQQNIAAFGGDPKRVTIAGESAGSTSVSAQMASPLSRNLIAGAIGESGSLLGTLTPVTLADAEAIGVKFGESIGAPTLAALRAMPGDQLLETTARPTTPRFGPCVDGYFFPKPVLAIFTAGEQAHVPLLAGWNSEEMTYKLVLGADAPTVANYTKAVQKLYGDRATEALKHYTATTDADVEQVATDLAGDRFIGFSTWKWTDLHSQTGGKPVYRYFYARPRPAMVPEMGNATAGLAGGVVKNTDAAAPKQAPPKGAVHSAEIEYAMGNLGSNKVYAWTADDQNVSKTMMAYFANFIKTGNPNKAGMPRWDAVTPGKPAPVMHIDVHTQAQQEGHRDRYLFLDQMVTK</sequence>
<dbReference type="SUPFAM" id="SSF53474">
    <property type="entry name" value="alpha/beta-Hydrolases"/>
    <property type="match status" value="1"/>
</dbReference>
<dbReference type="InterPro" id="IPR050309">
    <property type="entry name" value="Type-B_Carboxylest/Lipase"/>
</dbReference>
<comment type="similarity">
    <text evidence="1 3">Belongs to the type-B carboxylesterase/lipase family.</text>
</comment>
<protein>
    <recommendedName>
        <fullName evidence="3">Carboxylic ester hydrolase</fullName>
        <ecNumber evidence="3">3.1.1.-</ecNumber>
    </recommendedName>
</protein>
<dbReference type="PROSITE" id="PS00122">
    <property type="entry name" value="CARBOXYLESTERASE_B_1"/>
    <property type="match status" value="1"/>
</dbReference>
<dbReference type="GO" id="GO:0016787">
    <property type="term" value="F:hydrolase activity"/>
    <property type="evidence" value="ECO:0007669"/>
    <property type="project" value="UniProtKB-KW"/>
</dbReference>
<evidence type="ECO:0000313" key="5">
    <source>
        <dbReference type="EMBL" id="MBO0931220.1"/>
    </source>
</evidence>
<feature type="signal peptide" evidence="3">
    <location>
        <begin position="1"/>
        <end position="20"/>
    </location>
</feature>
<dbReference type="PANTHER" id="PTHR11559">
    <property type="entry name" value="CARBOXYLESTERASE"/>
    <property type="match status" value="1"/>
</dbReference>
<name>A0A939G542_9BACT</name>
<dbReference type="EC" id="3.1.1.-" evidence="3"/>
<dbReference type="Gene3D" id="3.40.50.1820">
    <property type="entry name" value="alpha/beta hydrolase"/>
    <property type="match status" value="1"/>
</dbReference>
<reference evidence="5 6" key="1">
    <citation type="submission" date="2021-03" db="EMBL/GenBank/DDBJ databases">
        <title>Fibrella sp. HMF5036 genome sequencing and assembly.</title>
        <authorList>
            <person name="Kang H."/>
            <person name="Kim H."/>
            <person name="Bae S."/>
            <person name="Joh K."/>
        </authorList>
    </citation>
    <scope>NUCLEOTIDE SEQUENCE [LARGE SCALE GENOMIC DNA]</scope>
    <source>
        <strain evidence="5 6">HMF5036</strain>
    </source>
</reference>
<dbReference type="InterPro" id="IPR019819">
    <property type="entry name" value="Carboxylesterase_B_CS"/>
</dbReference>
<dbReference type="EMBL" id="JAFMYU010000006">
    <property type="protein sequence ID" value="MBO0931220.1"/>
    <property type="molecule type" value="Genomic_DNA"/>
</dbReference>
<proteinExistence type="inferred from homology"/>
<gene>
    <name evidence="5" type="ORF">J2I48_09460</name>
</gene>